<sequence>MFIAHGHDQYRVDRDGWPRRTVDGSRAAHREHAMATSEDAPVIRTAA</sequence>
<dbReference type="EMBL" id="JBHTMP010000025">
    <property type="protein sequence ID" value="MFD1322916.1"/>
    <property type="molecule type" value="Genomic_DNA"/>
</dbReference>
<evidence type="ECO:0000313" key="3">
    <source>
        <dbReference type="Proteomes" id="UP001597260"/>
    </source>
</evidence>
<evidence type="ECO:0000313" key="2">
    <source>
        <dbReference type="EMBL" id="MFD1322916.1"/>
    </source>
</evidence>
<reference evidence="3" key="1">
    <citation type="journal article" date="2019" name="Int. J. Syst. Evol. Microbiol.">
        <title>The Global Catalogue of Microorganisms (GCM) 10K type strain sequencing project: providing services to taxonomists for standard genome sequencing and annotation.</title>
        <authorList>
            <consortium name="The Broad Institute Genomics Platform"/>
            <consortium name="The Broad Institute Genome Sequencing Center for Infectious Disease"/>
            <person name="Wu L."/>
            <person name="Ma J."/>
        </authorList>
    </citation>
    <scope>NUCLEOTIDE SEQUENCE [LARGE SCALE GENOMIC DNA]</scope>
    <source>
        <strain evidence="3">JCM 31037</strain>
    </source>
</reference>
<feature type="region of interest" description="Disordered" evidence="1">
    <location>
        <begin position="25"/>
        <end position="47"/>
    </location>
</feature>
<keyword evidence="3" id="KW-1185">Reference proteome</keyword>
<accession>A0ABW3YH20</accession>
<proteinExistence type="predicted"/>
<dbReference type="RefSeq" id="WP_377572070.1">
    <property type="nucleotide sequence ID" value="NZ_JBHTMP010000025.1"/>
</dbReference>
<protein>
    <submittedName>
        <fullName evidence="2">Uncharacterized protein</fullName>
    </submittedName>
</protein>
<name>A0ABW3YH20_9ACTN</name>
<dbReference type="Proteomes" id="UP001597260">
    <property type="component" value="Unassembled WGS sequence"/>
</dbReference>
<evidence type="ECO:0000256" key="1">
    <source>
        <dbReference type="SAM" id="MobiDB-lite"/>
    </source>
</evidence>
<comment type="caution">
    <text evidence="2">The sequence shown here is derived from an EMBL/GenBank/DDBJ whole genome shotgun (WGS) entry which is preliminary data.</text>
</comment>
<organism evidence="2 3">
    <name type="scientific">Micromonospora sonneratiae</name>
    <dbReference type="NCBI Taxonomy" id="1184706"/>
    <lineage>
        <taxon>Bacteria</taxon>
        <taxon>Bacillati</taxon>
        <taxon>Actinomycetota</taxon>
        <taxon>Actinomycetes</taxon>
        <taxon>Micromonosporales</taxon>
        <taxon>Micromonosporaceae</taxon>
        <taxon>Micromonospora</taxon>
    </lineage>
</organism>
<gene>
    <name evidence="2" type="ORF">ACFQ4H_17630</name>
</gene>